<evidence type="ECO:0000259" key="2">
    <source>
        <dbReference type="Pfam" id="PF16344"/>
    </source>
</evidence>
<dbReference type="InterPro" id="IPR012373">
    <property type="entry name" value="Ferrdict_sens_TM"/>
</dbReference>
<gene>
    <name evidence="3" type="ORF">PKOR_01320</name>
</gene>
<evidence type="ECO:0000313" key="4">
    <source>
        <dbReference type="Proteomes" id="UP000033109"/>
    </source>
</evidence>
<sequence>MQGELNAEEEKELQQWLEENEENRRFLDRLRNQQTLEEELSYFSTLDLDKAWQRIALQTVEPHSQTGSSWYSTAWKYAAAIALLLATVLAVYQFQIKKTGSLDSAAVAVSEHKTEAILPGEDRAKLTLSDGSVFMLDEMNNGVVREKNGVKVSKQDGQVIFELADNNSNEVFFNTISTPVGGQYQVVLPDGTKVWLNSASSLHFPSAFVGNHRVVELTGEGYFEVSKHKQKTFKVDVGTATVEVLGTHFNVMAYASEGPITTTLLEGSVKVQSGSVSKMMRPGQQASIGKVIQLREVDVEEAVAWKNGLFYFNQADIATVMRQLERWYGIEAVYGGMPSSKHFSGIISRDTELDKVLKMLALTGSVEFKAEGRKIIVSTK</sequence>
<accession>A0A0E3UZK6</accession>
<dbReference type="STRING" id="400092.PKOR_01320"/>
<dbReference type="PATRIC" id="fig|400092.3.peg.296"/>
<evidence type="ECO:0000259" key="1">
    <source>
        <dbReference type="Pfam" id="PF04773"/>
    </source>
</evidence>
<dbReference type="EMBL" id="CP009621">
    <property type="protein sequence ID" value="AKD05441.1"/>
    <property type="molecule type" value="Genomic_DNA"/>
</dbReference>
<dbReference type="Gene3D" id="2.60.120.1440">
    <property type="match status" value="1"/>
</dbReference>
<feature type="domain" description="FecR protein" evidence="1">
    <location>
        <begin position="175"/>
        <end position="270"/>
    </location>
</feature>
<dbReference type="Pfam" id="PF04773">
    <property type="entry name" value="FecR"/>
    <property type="match status" value="1"/>
</dbReference>
<dbReference type="GO" id="GO:0016989">
    <property type="term" value="F:sigma factor antagonist activity"/>
    <property type="evidence" value="ECO:0007669"/>
    <property type="project" value="TreeGrafter"/>
</dbReference>
<organism evidence="3 4">
    <name type="scientific">Pontibacter korlensis</name>
    <dbReference type="NCBI Taxonomy" id="400092"/>
    <lineage>
        <taxon>Bacteria</taxon>
        <taxon>Pseudomonadati</taxon>
        <taxon>Bacteroidota</taxon>
        <taxon>Cytophagia</taxon>
        <taxon>Cytophagales</taxon>
        <taxon>Hymenobacteraceae</taxon>
        <taxon>Pontibacter</taxon>
    </lineage>
</organism>
<dbReference type="PIRSF" id="PIRSF018266">
    <property type="entry name" value="FecR"/>
    <property type="match status" value="1"/>
</dbReference>
<dbReference type="Pfam" id="PF16344">
    <property type="entry name" value="FecR_C"/>
    <property type="match status" value="1"/>
</dbReference>
<dbReference type="InterPro" id="IPR006860">
    <property type="entry name" value="FecR"/>
</dbReference>
<evidence type="ECO:0000313" key="3">
    <source>
        <dbReference type="EMBL" id="AKD05441.1"/>
    </source>
</evidence>
<protein>
    <recommendedName>
        <fullName evidence="5">Iron dicitrate transport regulator FecR</fullName>
    </recommendedName>
</protein>
<dbReference type="AlphaFoldDB" id="A0A0E3UZK6"/>
<evidence type="ECO:0008006" key="5">
    <source>
        <dbReference type="Google" id="ProtNLM"/>
    </source>
</evidence>
<proteinExistence type="predicted"/>
<dbReference type="HOGENOM" id="CLU_050192_1_0_10"/>
<dbReference type="KEGG" id="pko:PKOR_01320"/>
<feature type="domain" description="Protein FecR C-terminal" evidence="2">
    <location>
        <begin position="310"/>
        <end position="377"/>
    </location>
</feature>
<dbReference type="InterPro" id="IPR032508">
    <property type="entry name" value="FecR_C"/>
</dbReference>
<reference evidence="3 4" key="1">
    <citation type="journal article" date="2015" name="Sci. Rep.">
        <title>Unraveling adaptation of Pontibacter korlensis to radiation and infertility in desert through complete genome and comparative transcriptomic analysis.</title>
        <authorList>
            <person name="Dai J."/>
            <person name="Dai W."/>
            <person name="Qiu C."/>
            <person name="Yang Z."/>
            <person name="Zhang Y."/>
            <person name="Zhou M."/>
            <person name="Zhang L."/>
            <person name="Fang C."/>
            <person name="Gao Q."/>
            <person name="Yang Q."/>
            <person name="Li X."/>
            <person name="Wang Z."/>
            <person name="Wang Z."/>
            <person name="Jia Z."/>
            <person name="Chen X."/>
        </authorList>
    </citation>
    <scope>NUCLEOTIDE SEQUENCE [LARGE SCALE GENOMIC DNA]</scope>
    <source>
        <strain evidence="3 4">X14-1T</strain>
    </source>
</reference>
<dbReference type="PANTHER" id="PTHR30273">
    <property type="entry name" value="PERIPLASMIC SIGNAL SENSOR AND SIGMA FACTOR ACTIVATOR FECR-RELATED"/>
    <property type="match status" value="1"/>
</dbReference>
<keyword evidence="4" id="KW-1185">Reference proteome</keyword>
<name>A0A0E3UZK6_9BACT</name>
<dbReference type="Gene3D" id="3.55.50.30">
    <property type="match status" value="1"/>
</dbReference>
<dbReference type="PANTHER" id="PTHR30273:SF2">
    <property type="entry name" value="PROTEIN FECR"/>
    <property type="match status" value="1"/>
</dbReference>
<dbReference type="Proteomes" id="UP000033109">
    <property type="component" value="Chromosome"/>
</dbReference>